<sequence length="213" mass="24232">MVADDQSSILRAQARVNADGSPKLTGWAELVDLVRANDLAALTRTPAQLEEYFSWKQQVLETYPGVEAFILQERLHWERIDGVASTDAHTCTTLQDGRLVSSQGFQVAAPNLFQDQRDWKCLKNDFPYGFEDDITHLVVWLKHALPQDADGVLEPDTQVQVESFIYTHLCKNLPRERIVFFFNPPSLKSIGALEHFHVCLQGVDYREYVTSHS</sequence>
<comment type="caution">
    <text evidence="1">The sequence shown here is derived from an EMBL/GenBank/DDBJ whole genome shotgun (WGS) entry which is preliminary data.</text>
</comment>
<gene>
    <name evidence="1" type="ORF">BCR37DRAFT_378123</name>
</gene>
<dbReference type="Proteomes" id="UP000193685">
    <property type="component" value="Unassembled WGS sequence"/>
</dbReference>
<dbReference type="InterPro" id="IPR022036">
    <property type="entry name" value="DUF3605"/>
</dbReference>
<evidence type="ECO:0000313" key="1">
    <source>
        <dbReference type="EMBL" id="ORY85075.1"/>
    </source>
</evidence>
<name>A0A1Y2FQT2_PROLT</name>
<dbReference type="EMBL" id="MCFI01000005">
    <property type="protein sequence ID" value="ORY85075.1"/>
    <property type="molecule type" value="Genomic_DNA"/>
</dbReference>
<dbReference type="PANTHER" id="PTHR35020">
    <property type="entry name" value="N-ACETYLGLUCOSAMINE-INDUCED PROTEIN 1"/>
    <property type="match status" value="1"/>
</dbReference>
<dbReference type="OrthoDB" id="498286at2759"/>
<dbReference type="PANTHER" id="PTHR35020:SF2">
    <property type="entry name" value="N-ACETYLGLUCOSAMINE-INDUCED PROTEIN 1"/>
    <property type="match status" value="1"/>
</dbReference>
<proteinExistence type="predicted"/>
<dbReference type="Pfam" id="PF12239">
    <property type="entry name" value="DUF3605"/>
    <property type="match status" value="1"/>
</dbReference>
<reference evidence="1 2" key="1">
    <citation type="submission" date="2016-07" db="EMBL/GenBank/DDBJ databases">
        <title>Pervasive Adenine N6-methylation of Active Genes in Fungi.</title>
        <authorList>
            <consortium name="DOE Joint Genome Institute"/>
            <person name="Mondo S.J."/>
            <person name="Dannebaum R.O."/>
            <person name="Kuo R.C."/>
            <person name="Labutti K."/>
            <person name="Haridas S."/>
            <person name="Kuo A."/>
            <person name="Salamov A."/>
            <person name="Ahrendt S.R."/>
            <person name="Lipzen A."/>
            <person name="Sullivan W."/>
            <person name="Andreopoulos W.B."/>
            <person name="Clum A."/>
            <person name="Lindquist E."/>
            <person name="Daum C."/>
            <person name="Ramamoorthy G.K."/>
            <person name="Gryganskyi A."/>
            <person name="Culley D."/>
            <person name="Magnuson J.K."/>
            <person name="James T.Y."/>
            <person name="O'Malley M.A."/>
            <person name="Stajich J.E."/>
            <person name="Spatafora J.W."/>
            <person name="Visel A."/>
            <person name="Grigoriev I.V."/>
        </authorList>
    </citation>
    <scope>NUCLEOTIDE SEQUENCE [LARGE SCALE GENOMIC DNA]</scope>
    <source>
        <strain evidence="1 2">12-1054</strain>
    </source>
</reference>
<keyword evidence="2" id="KW-1185">Reference proteome</keyword>
<protein>
    <submittedName>
        <fullName evidence="1">Uncharacterized protein</fullName>
    </submittedName>
</protein>
<dbReference type="AlphaFoldDB" id="A0A1Y2FQT2"/>
<dbReference type="GO" id="GO:0006044">
    <property type="term" value="P:N-acetylglucosamine metabolic process"/>
    <property type="evidence" value="ECO:0007669"/>
    <property type="project" value="TreeGrafter"/>
</dbReference>
<dbReference type="STRING" id="56484.A0A1Y2FQT2"/>
<organism evidence="1 2">
    <name type="scientific">Protomyces lactucae-debilis</name>
    <dbReference type="NCBI Taxonomy" id="2754530"/>
    <lineage>
        <taxon>Eukaryota</taxon>
        <taxon>Fungi</taxon>
        <taxon>Dikarya</taxon>
        <taxon>Ascomycota</taxon>
        <taxon>Taphrinomycotina</taxon>
        <taxon>Taphrinomycetes</taxon>
        <taxon>Taphrinales</taxon>
        <taxon>Protomycetaceae</taxon>
        <taxon>Protomyces</taxon>
    </lineage>
</organism>
<dbReference type="GeneID" id="63785574"/>
<accession>A0A1Y2FQT2</accession>
<evidence type="ECO:0000313" key="2">
    <source>
        <dbReference type="Proteomes" id="UP000193685"/>
    </source>
</evidence>
<dbReference type="GO" id="GO:0005737">
    <property type="term" value="C:cytoplasm"/>
    <property type="evidence" value="ECO:0007669"/>
    <property type="project" value="TreeGrafter"/>
</dbReference>
<dbReference type="RefSeq" id="XP_040726858.1">
    <property type="nucleotide sequence ID" value="XM_040868975.1"/>
</dbReference>
<dbReference type="OMA" id="YHDWEDL"/>